<dbReference type="Proteomes" id="UP000887116">
    <property type="component" value="Unassembled WGS sequence"/>
</dbReference>
<accession>A0A8X6HMT2</accession>
<comment type="caution">
    <text evidence="2">The sequence shown here is derived from an EMBL/GenBank/DDBJ whole genome shotgun (WGS) entry which is preliminary data.</text>
</comment>
<reference evidence="2" key="1">
    <citation type="submission" date="2020-07" db="EMBL/GenBank/DDBJ databases">
        <title>Multicomponent nature underlies the extraordinary mechanical properties of spider dragline silk.</title>
        <authorList>
            <person name="Kono N."/>
            <person name="Nakamura H."/>
            <person name="Mori M."/>
            <person name="Yoshida Y."/>
            <person name="Ohtoshi R."/>
            <person name="Malay A.D."/>
            <person name="Moran D.A.P."/>
            <person name="Tomita M."/>
            <person name="Numata K."/>
            <person name="Arakawa K."/>
        </authorList>
    </citation>
    <scope>NUCLEOTIDE SEQUENCE</scope>
</reference>
<feature type="region of interest" description="Disordered" evidence="1">
    <location>
        <begin position="1"/>
        <end position="20"/>
    </location>
</feature>
<organism evidence="2 3">
    <name type="scientific">Trichonephila clavata</name>
    <name type="common">Joro spider</name>
    <name type="synonym">Nephila clavata</name>
    <dbReference type="NCBI Taxonomy" id="2740835"/>
    <lineage>
        <taxon>Eukaryota</taxon>
        <taxon>Metazoa</taxon>
        <taxon>Ecdysozoa</taxon>
        <taxon>Arthropoda</taxon>
        <taxon>Chelicerata</taxon>
        <taxon>Arachnida</taxon>
        <taxon>Araneae</taxon>
        <taxon>Araneomorphae</taxon>
        <taxon>Entelegynae</taxon>
        <taxon>Araneoidea</taxon>
        <taxon>Nephilidae</taxon>
        <taxon>Trichonephila</taxon>
    </lineage>
</organism>
<evidence type="ECO:0000313" key="3">
    <source>
        <dbReference type="Proteomes" id="UP000887116"/>
    </source>
</evidence>
<evidence type="ECO:0000256" key="1">
    <source>
        <dbReference type="SAM" id="MobiDB-lite"/>
    </source>
</evidence>
<evidence type="ECO:0000313" key="2">
    <source>
        <dbReference type="EMBL" id="GFR26103.1"/>
    </source>
</evidence>
<sequence>MIMPTEEIGEDRWRGDPSPQRSEAAVLCTLDSISWMRAPTESAIIYQQFPMISILIDNDGAAENEMLCRSRDYEHHSIGPCSYRCLSCITKGMQNDSCFASN</sequence>
<dbReference type="EMBL" id="BMAO01008764">
    <property type="protein sequence ID" value="GFR26103.1"/>
    <property type="molecule type" value="Genomic_DNA"/>
</dbReference>
<protein>
    <submittedName>
        <fullName evidence="2">Uncharacterized protein</fullName>
    </submittedName>
</protein>
<dbReference type="OrthoDB" id="10370316at2759"/>
<dbReference type="AlphaFoldDB" id="A0A8X6HMT2"/>
<keyword evidence="3" id="KW-1185">Reference proteome</keyword>
<gene>
    <name evidence="2" type="ORF">TNCT_683441</name>
</gene>
<proteinExistence type="predicted"/>
<name>A0A8X6HMT2_TRICU</name>